<dbReference type="InterPro" id="IPR028194">
    <property type="entry name" value="CC167"/>
</dbReference>
<dbReference type="PANTHER" id="PTHR31759">
    <property type="entry name" value="COILED-COIL DOMAIN-CONTAINING PROTEIN 167"/>
    <property type="match status" value="1"/>
</dbReference>
<keyword evidence="5 7" id="KW-0175">Coiled coil</keyword>
<accession>A0A6P8HRV9</accession>
<reference evidence="10" key="1">
    <citation type="submission" date="2025-08" db="UniProtKB">
        <authorList>
            <consortium name="RefSeq"/>
        </authorList>
    </citation>
    <scope>IDENTIFICATION</scope>
    <source>
        <tissue evidence="10">Tentacle</tissue>
    </source>
</reference>
<sequence>MTSSIVSQIEDIEKQLASCEDRLDSIERSLRLRAMSSQEREDLQEEEKKLKDKVVEHQKQLKSLRSENRKSMLISVVVLFLVYLAYTLIWSK</sequence>
<name>A0A6P8HRV9_ACTTE</name>
<dbReference type="Pfam" id="PF15188">
    <property type="entry name" value="CCDC-167"/>
    <property type="match status" value="1"/>
</dbReference>
<dbReference type="Proteomes" id="UP000515163">
    <property type="component" value="Unplaced"/>
</dbReference>
<dbReference type="PANTHER" id="PTHR31759:SF1">
    <property type="entry name" value="COILED-COIL DOMAIN-CONTAINING PROTEIN 167"/>
    <property type="match status" value="1"/>
</dbReference>
<dbReference type="RefSeq" id="XP_031557863.1">
    <property type="nucleotide sequence ID" value="XM_031702003.1"/>
</dbReference>
<dbReference type="GO" id="GO:0016020">
    <property type="term" value="C:membrane"/>
    <property type="evidence" value="ECO:0007669"/>
    <property type="project" value="UniProtKB-SubCell"/>
</dbReference>
<evidence type="ECO:0000256" key="8">
    <source>
        <dbReference type="SAM" id="Phobius"/>
    </source>
</evidence>
<evidence type="ECO:0000256" key="5">
    <source>
        <dbReference type="ARBA" id="ARBA00023054"/>
    </source>
</evidence>
<evidence type="ECO:0000256" key="4">
    <source>
        <dbReference type="ARBA" id="ARBA00022989"/>
    </source>
</evidence>
<protein>
    <recommendedName>
        <fullName evidence="2">Coiled-coil domain-containing protein 167</fullName>
    </recommendedName>
</protein>
<keyword evidence="4 8" id="KW-1133">Transmembrane helix</keyword>
<keyword evidence="3 8" id="KW-0812">Transmembrane</keyword>
<dbReference type="FunCoup" id="A0A6P8HRV9">
    <property type="interactions" value="151"/>
</dbReference>
<gene>
    <name evidence="10" type="primary">LOC116294403</name>
</gene>
<evidence type="ECO:0000256" key="1">
    <source>
        <dbReference type="ARBA" id="ARBA00004167"/>
    </source>
</evidence>
<dbReference type="AlphaFoldDB" id="A0A6P8HRV9"/>
<feature type="transmembrane region" description="Helical" evidence="8">
    <location>
        <begin position="72"/>
        <end position="90"/>
    </location>
</feature>
<dbReference type="OrthoDB" id="6435278at2759"/>
<organism evidence="9 10">
    <name type="scientific">Actinia tenebrosa</name>
    <name type="common">Australian red waratah sea anemone</name>
    <dbReference type="NCBI Taxonomy" id="6105"/>
    <lineage>
        <taxon>Eukaryota</taxon>
        <taxon>Metazoa</taxon>
        <taxon>Cnidaria</taxon>
        <taxon>Anthozoa</taxon>
        <taxon>Hexacorallia</taxon>
        <taxon>Actiniaria</taxon>
        <taxon>Actiniidae</taxon>
        <taxon>Actinia</taxon>
    </lineage>
</organism>
<dbReference type="InParanoid" id="A0A6P8HRV9"/>
<proteinExistence type="predicted"/>
<dbReference type="GeneID" id="116294403"/>
<comment type="subcellular location">
    <subcellularLocation>
        <location evidence="1">Membrane</location>
        <topology evidence="1">Single-pass membrane protein</topology>
    </subcellularLocation>
</comment>
<keyword evidence="6 8" id="KW-0472">Membrane</keyword>
<dbReference type="KEGG" id="aten:116294403"/>
<feature type="coiled-coil region" evidence="7">
    <location>
        <begin position="9"/>
        <end position="67"/>
    </location>
</feature>
<evidence type="ECO:0000256" key="2">
    <source>
        <dbReference type="ARBA" id="ARBA00022350"/>
    </source>
</evidence>
<evidence type="ECO:0000313" key="10">
    <source>
        <dbReference type="RefSeq" id="XP_031557863.1"/>
    </source>
</evidence>
<evidence type="ECO:0000256" key="3">
    <source>
        <dbReference type="ARBA" id="ARBA00022692"/>
    </source>
</evidence>
<keyword evidence="9" id="KW-1185">Reference proteome</keyword>
<evidence type="ECO:0000256" key="6">
    <source>
        <dbReference type="ARBA" id="ARBA00023136"/>
    </source>
</evidence>
<evidence type="ECO:0000256" key="7">
    <source>
        <dbReference type="SAM" id="Coils"/>
    </source>
</evidence>
<evidence type="ECO:0000313" key="9">
    <source>
        <dbReference type="Proteomes" id="UP000515163"/>
    </source>
</evidence>